<evidence type="ECO:0000256" key="1">
    <source>
        <dbReference type="SAM" id="Phobius"/>
    </source>
</evidence>
<dbReference type="EMBL" id="CADCWN010000215">
    <property type="protein sequence ID" value="CAA9578482.1"/>
    <property type="molecule type" value="Genomic_DNA"/>
</dbReference>
<feature type="transmembrane region" description="Helical" evidence="1">
    <location>
        <begin position="21"/>
        <end position="42"/>
    </location>
</feature>
<accession>A0A6J4VIR4</accession>
<proteinExistence type="predicted"/>
<dbReference type="InterPro" id="IPR013783">
    <property type="entry name" value="Ig-like_fold"/>
</dbReference>
<reference evidence="2" key="1">
    <citation type="submission" date="2020-02" db="EMBL/GenBank/DDBJ databases">
        <authorList>
            <person name="Meier V. D."/>
        </authorList>
    </citation>
    <scope>NUCLEOTIDE SEQUENCE</scope>
    <source>
        <strain evidence="2">AVDCRST_MAG18</strain>
    </source>
</reference>
<keyword evidence="1" id="KW-1133">Transmembrane helix</keyword>
<organism evidence="2">
    <name type="scientific">uncultured Thermomicrobiales bacterium</name>
    <dbReference type="NCBI Taxonomy" id="1645740"/>
    <lineage>
        <taxon>Bacteria</taxon>
        <taxon>Pseudomonadati</taxon>
        <taxon>Thermomicrobiota</taxon>
        <taxon>Thermomicrobia</taxon>
        <taxon>Thermomicrobiales</taxon>
        <taxon>environmental samples</taxon>
    </lineage>
</organism>
<keyword evidence="1" id="KW-0812">Transmembrane</keyword>
<gene>
    <name evidence="2" type="ORF">AVDCRST_MAG18-2828</name>
</gene>
<keyword evidence="1" id="KW-0472">Membrane</keyword>
<evidence type="ECO:0000313" key="2">
    <source>
        <dbReference type="EMBL" id="CAA9578482.1"/>
    </source>
</evidence>
<dbReference type="AlphaFoldDB" id="A0A6J4VIR4"/>
<protein>
    <submittedName>
        <fullName evidence="2">Uncharacterized protein</fullName>
    </submittedName>
</protein>
<dbReference type="Gene3D" id="2.60.40.10">
    <property type="entry name" value="Immunoglobulins"/>
    <property type="match status" value="1"/>
</dbReference>
<sequence>MRPQRLRREGLLVKGIVHAPRTTLLTLTILVVLGAALLPMIARKGRTNDDSAHRARDPLAPLDAPLPASGFRATVTALDPPATLLGGQSVEVAVRVRNDGDRPWPATPPGGGQYALHLGDRWLDPRGGRPPLDDARAPLPHPLYPGEEATVPLTITAPPTAGLYTLEIDLVQGGAAWAGANGGTPARIIVWVLP</sequence>
<name>A0A6J4VIR4_9BACT</name>